<evidence type="ECO:0000313" key="5">
    <source>
        <dbReference type="Proteomes" id="UP000027361"/>
    </source>
</evidence>
<dbReference type="PROSITE" id="PS50082">
    <property type="entry name" value="WD_REPEATS_2"/>
    <property type="match status" value="1"/>
</dbReference>
<dbReference type="PROSITE" id="PS50294">
    <property type="entry name" value="WD_REPEATS_REGION"/>
    <property type="match status" value="1"/>
</dbReference>
<dbReference type="EMBL" id="JMSN01000010">
    <property type="protein sequence ID" value="KDN52472.1"/>
    <property type="molecule type" value="Genomic_DNA"/>
</dbReference>
<dbReference type="OrthoDB" id="10262475at2759"/>
<evidence type="ECO:0000256" key="2">
    <source>
        <dbReference type="ARBA" id="ARBA00022737"/>
    </source>
</evidence>
<dbReference type="GeneID" id="25263806"/>
<dbReference type="Pfam" id="PF00400">
    <property type="entry name" value="WD40"/>
    <property type="match status" value="3"/>
</dbReference>
<dbReference type="SUPFAM" id="SSF50978">
    <property type="entry name" value="WD40 repeat-like"/>
    <property type="match status" value="1"/>
</dbReference>
<accession>A0A066WEV0</accession>
<evidence type="ECO:0000256" key="1">
    <source>
        <dbReference type="ARBA" id="ARBA00022574"/>
    </source>
</evidence>
<dbReference type="InterPro" id="IPR001680">
    <property type="entry name" value="WD40_rpt"/>
</dbReference>
<name>A0A066WEV0_TILAU</name>
<organism evidence="4 5">
    <name type="scientific">Tilletiaria anomala (strain ATCC 24038 / CBS 436.72 / UBC 951)</name>
    <dbReference type="NCBI Taxonomy" id="1037660"/>
    <lineage>
        <taxon>Eukaryota</taxon>
        <taxon>Fungi</taxon>
        <taxon>Dikarya</taxon>
        <taxon>Basidiomycota</taxon>
        <taxon>Ustilaginomycotina</taxon>
        <taxon>Exobasidiomycetes</taxon>
        <taxon>Georgefischeriales</taxon>
        <taxon>Tilletiariaceae</taxon>
        <taxon>Tilletiaria</taxon>
    </lineage>
</organism>
<dbReference type="STRING" id="1037660.A0A066WEV0"/>
<dbReference type="HOGENOM" id="CLU_038526_0_0_1"/>
<dbReference type="InterPro" id="IPR036322">
    <property type="entry name" value="WD40_repeat_dom_sf"/>
</dbReference>
<dbReference type="PANTHER" id="PTHR10971">
    <property type="entry name" value="MRNA EXPORT FACTOR AND BUB3"/>
    <property type="match status" value="1"/>
</dbReference>
<keyword evidence="5" id="KW-1185">Reference proteome</keyword>
<reference evidence="4 5" key="1">
    <citation type="submission" date="2014-05" db="EMBL/GenBank/DDBJ databases">
        <title>Draft genome sequence of a rare smut relative, Tilletiaria anomala UBC 951.</title>
        <authorList>
            <consortium name="DOE Joint Genome Institute"/>
            <person name="Toome M."/>
            <person name="Kuo A."/>
            <person name="Henrissat B."/>
            <person name="Lipzen A."/>
            <person name="Tritt A."/>
            <person name="Yoshinaga Y."/>
            <person name="Zane M."/>
            <person name="Barry K."/>
            <person name="Grigoriev I.V."/>
            <person name="Spatafora J.W."/>
            <person name="Aimea M.C."/>
        </authorList>
    </citation>
    <scope>NUCLEOTIDE SEQUENCE [LARGE SCALE GENOMIC DNA]</scope>
    <source>
        <strain evidence="4 5">UBC 951</strain>
    </source>
</reference>
<sequence length="391" mass="42086">MPVRPEFEVTPPPSDPVSALAFHPGPSTSDKVQQLLIASWDKTVRLVDLSEKALQGSQVTPTLQTFYHDAAVLDVCWLSDTLAASGGLDRRVRLLNLETGQVNIIGKHNAPVCRLRFSPRTGLLISGSWDKTIGIWDPLAEHPTLLRKINVPDKVLALDVSPPWPNVSEVQMVDTTPRLIVAMAGRTLAVFNLDKLGEALRNAKAGGTDLGDDDVGIQPEYTRESSLKFMLRDVKCMPNGDGFACSSVEGRVAVEFFDNSDAGAARKYAFKCHRRAVDSIDTVYPVNCLTFHPIHGTFASLGGDAMCCIWDAVAKKRIIQYARLPSPLSTGACSADGQLLAIASGAENIEDARHPGPGAGEVGDIGPGGEGNVRIHIKSVFEDCRPKVKAS</sequence>
<dbReference type="RefSeq" id="XP_013245313.1">
    <property type="nucleotide sequence ID" value="XM_013389859.1"/>
</dbReference>
<dbReference type="Gene3D" id="2.130.10.10">
    <property type="entry name" value="YVTN repeat-like/Quinoprotein amine dehydrogenase"/>
    <property type="match status" value="1"/>
</dbReference>
<proteinExistence type="predicted"/>
<dbReference type="InParanoid" id="A0A066WEV0"/>
<comment type="caution">
    <text evidence="4">The sequence shown here is derived from an EMBL/GenBank/DDBJ whole genome shotgun (WGS) entry which is preliminary data.</text>
</comment>
<dbReference type="Proteomes" id="UP000027361">
    <property type="component" value="Unassembled WGS sequence"/>
</dbReference>
<dbReference type="AlphaFoldDB" id="A0A066WEV0"/>
<evidence type="ECO:0000313" key="4">
    <source>
        <dbReference type="EMBL" id="KDN52472.1"/>
    </source>
</evidence>
<evidence type="ECO:0000256" key="3">
    <source>
        <dbReference type="PROSITE-ProRule" id="PRU00221"/>
    </source>
</evidence>
<dbReference type="InterPro" id="IPR015943">
    <property type="entry name" value="WD40/YVTN_repeat-like_dom_sf"/>
</dbReference>
<dbReference type="SMART" id="SM00320">
    <property type="entry name" value="WD40"/>
    <property type="match status" value="4"/>
</dbReference>
<dbReference type="OMA" id="WDSTLHI"/>
<keyword evidence="2" id="KW-0677">Repeat</keyword>
<feature type="repeat" description="WD" evidence="3">
    <location>
        <begin position="105"/>
        <end position="137"/>
    </location>
</feature>
<protein>
    <submittedName>
        <fullName evidence="4">WD40 repeat-like protein</fullName>
    </submittedName>
</protein>
<keyword evidence="1 3" id="KW-0853">WD repeat</keyword>
<gene>
    <name evidence="4" type="ORF">K437DRAFT_254254</name>
</gene>